<name>A0A9D2N5F3_9FIRM</name>
<feature type="transmembrane region" description="Helical" evidence="3">
    <location>
        <begin position="76"/>
        <end position="98"/>
    </location>
</feature>
<gene>
    <name evidence="5" type="ORF">H9935_05720</name>
</gene>
<dbReference type="InterPro" id="IPR027383">
    <property type="entry name" value="Znf_put"/>
</dbReference>
<comment type="similarity">
    <text evidence="1">Belongs to the zinc-associated anti-sigma factor (ZAS) superfamily. Anti-sigma-W factor family.</text>
</comment>
<evidence type="ECO:0000313" key="6">
    <source>
        <dbReference type="Proteomes" id="UP000823893"/>
    </source>
</evidence>
<evidence type="ECO:0000256" key="3">
    <source>
        <dbReference type="SAM" id="Phobius"/>
    </source>
</evidence>
<evidence type="ECO:0000256" key="1">
    <source>
        <dbReference type="ARBA" id="ARBA00024353"/>
    </source>
</evidence>
<keyword evidence="3" id="KW-0472">Membrane</keyword>
<reference evidence="5" key="2">
    <citation type="submission" date="2021-04" db="EMBL/GenBank/DDBJ databases">
        <authorList>
            <person name="Gilroy R."/>
        </authorList>
    </citation>
    <scope>NUCLEOTIDE SEQUENCE</scope>
    <source>
        <strain evidence="5">ChiSxjej6B18-287</strain>
    </source>
</reference>
<evidence type="ECO:0000313" key="5">
    <source>
        <dbReference type="EMBL" id="HJC10298.1"/>
    </source>
</evidence>
<keyword evidence="3" id="KW-1133">Transmembrane helix</keyword>
<dbReference type="InterPro" id="IPR041916">
    <property type="entry name" value="Anti_sigma_zinc_sf"/>
</dbReference>
<feature type="domain" description="Putative zinc-finger" evidence="4">
    <location>
        <begin position="5"/>
        <end position="39"/>
    </location>
</feature>
<dbReference type="Proteomes" id="UP000823893">
    <property type="component" value="Unassembled WGS sequence"/>
</dbReference>
<sequence length="328" mass="37073">MKMKCEVIRDLFPSYIDGLTSEESNELIEEHLEECRECREYLDDMKEDIVQEDQPVKNKEAVKPFRKLRQKTRRKIFLTAGGAVLACGLIFGGSLLYYGRSWTANSEDVKMTIEAQGGIATLRFAPEKKNCKLNAEAGEDNTITIVESKQVPFAKTYNPNAYWSCTFIDEDTVMGIDGQNMDFSEDQVLTIKYKDRTETISIGELASQALENPVAHSEDVEMTLEKDDKGTVTLGFFPELMGVSLKVEDTGENQILIRQYYDGEGEPVENGAFYTVDFIDENTIRLSDGTERELSQDDVLTIEYEDKTEEISFSDLWEGSLPGDVQEG</sequence>
<organism evidence="5 6">
    <name type="scientific">Candidatus Blautia merdigallinarum</name>
    <dbReference type="NCBI Taxonomy" id="2838495"/>
    <lineage>
        <taxon>Bacteria</taxon>
        <taxon>Bacillati</taxon>
        <taxon>Bacillota</taxon>
        <taxon>Clostridia</taxon>
        <taxon>Lachnospirales</taxon>
        <taxon>Lachnospiraceae</taxon>
        <taxon>Blautia</taxon>
    </lineage>
</organism>
<evidence type="ECO:0000256" key="2">
    <source>
        <dbReference type="ARBA" id="ARBA00024438"/>
    </source>
</evidence>
<comment type="caution">
    <text evidence="5">The sequence shown here is derived from an EMBL/GenBank/DDBJ whole genome shotgun (WGS) entry which is preliminary data.</text>
</comment>
<keyword evidence="3" id="KW-0812">Transmembrane</keyword>
<dbReference type="Gene3D" id="1.10.10.1320">
    <property type="entry name" value="Anti-sigma factor, zinc-finger domain"/>
    <property type="match status" value="1"/>
</dbReference>
<protein>
    <recommendedName>
        <fullName evidence="2">Anti-sigma-W factor RsiW</fullName>
    </recommendedName>
</protein>
<dbReference type="AlphaFoldDB" id="A0A9D2N5F3"/>
<accession>A0A9D2N5F3</accession>
<reference evidence="5" key="1">
    <citation type="journal article" date="2021" name="PeerJ">
        <title>Extensive microbial diversity within the chicken gut microbiome revealed by metagenomics and culture.</title>
        <authorList>
            <person name="Gilroy R."/>
            <person name="Ravi A."/>
            <person name="Getino M."/>
            <person name="Pursley I."/>
            <person name="Horton D.L."/>
            <person name="Alikhan N.F."/>
            <person name="Baker D."/>
            <person name="Gharbi K."/>
            <person name="Hall N."/>
            <person name="Watson M."/>
            <person name="Adriaenssens E.M."/>
            <person name="Foster-Nyarko E."/>
            <person name="Jarju S."/>
            <person name="Secka A."/>
            <person name="Antonio M."/>
            <person name="Oren A."/>
            <person name="Chaudhuri R.R."/>
            <person name="La Ragione R."/>
            <person name="Hildebrand F."/>
            <person name="Pallen M.J."/>
        </authorList>
    </citation>
    <scope>NUCLEOTIDE SEQUENCE</scope>
    <source>
        <strain evidence="5">ChiSxjej6B18-287</strain>
    </source>
</reference>
<dbReference type="EMBL" id="DWWV01000067">
    <property type="protein sequence ID" value="HJC10298.1"/>
    <property type="molecule type" value="Genomic_DNA"/>
</dbReference>
<evidence type="ECO:0000259" key="4">
    <source>
        <dbReference type="Pfam" id="PF13490"/>
    </source>
</evidence>
<dbReference type="Pfam" id="PF13490">
    <property type="entry name" value="zf-HC2"/>
    <property type="match status" value="1"/>
</dbReference>
<proteinExistence type="inferred from homology"/>